<comment type="caution">
    <text evidence="2">The sequence shown here is derived from an EMBL/GenBank/DDBJ whole genome shotgun (WGS) entry which is preliminary data.</text>
</comment>
<dbReference type="Gene3D" id="3.40.50.360">
    <property type="match status" value="1"/>
</dbReference>
<keyword evidence="3" id="KW-1185">Reference proteome</keyword>
<dbReference type="InterPro" id="IPR029039">
    <property type="entry name" value="Flavoprotein-like_sf"/>
</dbReference>
<dbReference type="GO" id="GO:0070819">
    <property type="term" value="F:menaquinone-dependent protoporphyrinogen oxidase activity"/>
    <property type="evidence" value="ECO:0007669"/>
    <property type="project" value="TreeGrafter"/>
</dbReference>
<accession>A0A4R7SWX2</accession>
<gene>
    <name evidence="2" type="ORF">EV138_6218</name>
</gene>
<dbReference type="GO" id="GO:0010181">
    <property type="term" value="F:FMN binding"/>
    <property type="evidence" value="ECO:0007669"/>
    <property type="project" value="InterPro"/>
</dbReference>
<dbReference type="InterPro" id="IPR026816">
    <property type="entry name" value="Flavodoxin_dom"/>
</dbReference>
<dbReference type="InterPro" id="IPR008254">
    <property type="entry name" value="Flavodoxin/NO_synth"/>
</dbReference>
<dbReference type="PANTHER" id="PTHR38030:SF2">
    <property type="entry name" value="PROTOPORPHYRINOGEN IX DEHYDROGENASE [QUINONE]"/>
    <property type="match status" value="1"/>
</dbReference>
<dbReference type="PROSITE" id="PS50902">
    <property type="entry name" value="FLAVODOXIN_LIKE"/>
    <property type="match status" value="1"/>
</dbReference>
<dbReference type="GO" id="GO:0006783">
    <property type="term" value="P:heme biosynthetic process"/>
    <property type="evidence" value="ECO:0007669"/>
    <property type="project" value="TreeGrafter"/>
</dbReference>
<dbReference type="Proteomes" id="UP000295151">
    <property type="component" value="Unassembled WGS sequence"/>
</dbReference>
<name>A0A4R7SWX2_9ACTN</name>
<evidence type="ECO:0000313" key="3">
    <source>
        <dbReference type="Proteomes" id="UP000295151"/>
    </source>
</evidence>
<feature type="domain" description="Flavodoxin-like" evidence="1">
    <location>
        <begin position="5"/>
        <end position="159"/>
    </location>
</feature>
<proteinExistence type="predicted"/>
<evidence type="ECO:0000259" key="1">
    <source>
        <dbReference type="PROSITE" id="PS50902"/>
    </source>
</evidence>
<reference evidence="2 3" key="1">
    <citation type="submission" date="2019-03" db="EMBL/GenBank/DDBJ databases">
        <title>Genomic Encyclopedia of Type Strains, Phase III (KMG-III): the genomes of soil and plant-associated and newly described type strains.</title>
        <authorList>
            <person name="Whitman W."/>
        </authorList>
    </citation>
    <scope>NUCLEOTIDE SEQUENCE [LARGE SCALE GENOMIC DNA]</scope>
    <source>
        <strain evidence="2 3">VKM Ac-2575</strain>
    </source>
</reference>
<dbReference type="OrthoDB" id="129384at2"/>
<dbReference type="Pfam" id="PF12724">
    <property type="entry name" value="Flavodoxin_5"/>
    <property type="match status" value="1"/>
</dbReference>
<sequence>MSRKVLVAYATKMGATAGIAEAIGAELERGGHQVDVREVGKVNSIEEYDVVVLGSALYTRRWRPEAVRFLRKHSDELRERQVWLFHSGPVGPDKDQPQAMPGKVERLAHRIGATAATTFGGRLEPATAKGFLAERMARSDIAGDSRDWETIRAWAADVSAAVHAIEAAPWNRHIS</sequence>
<evidence type="ECO:0000313" key="2">
    <source>
        <dbReference type="EMBL" id="TDU83754.1"/>
    </source>
</evidence>
<dbReference type="AlphaFoldDB" id="A0A4R7SWX2"/>
<dbReference type="EMBL" id="SOCE01000002">
    <property type="protein sequence ID" value="TDU83754.1"/>
    <property type="molecule type" value="Genomic_DNA"/>
</dbReference>
<dbReference type="InterPro" id="IPR052200">
    <property type="entry name" value="Protoporphyrinogen_IX_DH"/>
</dbReference>
<dbReference type="SUPFAM" id="SSF52218">
    <property type="entry name" value="Flavoproteins"/>
    <property type="match status" value="1"/>
</dbReference>
<organism evidence="2 3">
    <name type="scientific">Kribbella voronezhensis</name>
    <dbReference type="NCBI Taxonomy" id="2512212"/>
    <lineage>
        <taxon>Bacteria</taxon>
        <taxon>Bacillati</taxon>
        <taxon>Actinomycetota</taxon>
        <taxon>Actinomycetes</taxon>
        <taxon>Propionibacteriales</taxon>
        <taxon>Kribbellaceae</taxon>
        <taxon>Kribbella</taxon>
    </lineage>
</organism>
<protein>
    <submittedName>
        <fullName evidence="2">Menaquinone-dependent protoporphyrinogen oxidase</fullName>
    </submittedName>
</protein>
<dbReference type="PANTHER" id="PTHR38030">
    <property type="entry name" value="PROTOPORPHYRINOGEN IX DEHYDROGENASE [MENAQUINONE]"/>
    <property type="match status" value="1"/>
</dbReference>
<dbReference type="RefSeq" id="WP_133983219.1">
    <property type="nucleotide sequence ID" value="NZ_SOCE01000002.1"/>
</dbReference>